<feature type="domain" description="RuvB winged helix C-terminal" evidence="1">
    <location>
        <begin position="1"/>
        <end position="24"/>
    </location>
</feature>
<protein>
    <recommendedName>
        <fullName evidence="1">RuvB winged helix C-terminal domain-containing protein</fullName>
    </recommendedName>
</protein>
<dbReference type="Gene3D" id="1.10.10.10">
    <property type="entry name" value="Winged helix-like DNA-binding domain superfamily/Winged helix DNA-binding domain"/>
    <property type="match status" value="1"/>
</dbReference>
<dbReference type="InterPro" id="IPR008823">
    <property type="entry name" value="RuvB_wg_C"/>
</dbReference>
<proteinExistence type="predicted"/>
<dbReference type="AlphaFoldDB" id="A0A2G9ZE32"/>
<evidence type="ECO:0000313" key="3">
    <source>
        <dbReference type="Proteomes" id="UP000230447"/>
    </source>
</evidence>
<evidence type="ECO:0000259" key="1">
    <source>
        <dbReference type="Pfam" id="PF05491"/>
    </source>
</evidence>
<name>A0A2G9ZE32_9BACT</name>
<reference evidence="2 3" key="1">
    <citation type="submission" date="2017-09" db="EMBL/GenBank/DDBJ databases">
        <title>Depth-based differentiation of microbial function through sediment-hosted aquifers and enrichment of novel symbionts in the deep terrestrial subsurface.</title>
        <authorList>
            <person name="Probst A.J."/>
            <person name="Ladd B."/>
            <person name="Jarett J.K."/>
            <person name="Geller-Mcgrath D.E."/>
            <person name="Sieber C.M."/>
            <person name="Emerson J.B."/>
            <person name="Anantharaman K."/>
            <person name="Thomas B.C."/>
            <person name="Malmstrom R."/>
            <person name="Stieglmeier M."/>
            <person name="Klingl A."/>
            <person name="Woyke T."/>
            <person name="Ryan C.M."/>
            <person name="Banfield J.F."/>
        </authorList>
    </citation>
    <scope>NUCLEOTIDE SEQUENCE [LARGE SCALE GENOMIC DNA]</scope>
    <source>
        <strain evidence="2">CG23_combo_of_CG06-09_8_20_14_all_37_87_8</strain>
    </source>
</reference>
<comment type="caution">
    <text evidence="2">The sequence shown here is derived from an EMBL/GenBank/DDBJ whole genome shotgun (WGS) entry which is preliminary data.</text>
</comment>
<evidence type="ECO:0000313" key="2">
    <source>
        <dbReference type="EMBL" id="PIP31404.1"/>
    </source>
</evidence>
<gene>
    <name evidence="2" type="ORF">COX24_03825</name>
</gene>
<dbReference type="GO" id="GO:0009378">
    <property type="term" value="F:four-way junction helicase activity"/>
    <property type="evidence" value="ECO:0007669"/>
    <property type="project" value="InterPro"/>
</dbReference>
<dbReference type="SUPFAM" id="SSF46785">
    <property type="entry name" value="Winged helix' DNA-binding domain"/>
    <property type="match status" value="1"/>
</dbReference>
<dbReference type="GO" id="GO:0006281">
    <property type="term" value="P:DNA repair"/>
    <property type="evidence" value="ECO:0007669"/>
    <property type="project" value="InterPro"/>
</dbReference>
<dbReference type="Proteomes" id="UP000230447">
    <property type="component" value="Unassembled WGS sequence"/>
</dbReference>
<dbReference type="InterPro" id="IPR036388">
    <property type="entry name" value="WH-like_DNA-bd_sf"/>
</dbReference>
<dbReference type="Pfam" id="PF05491">
    <property type="entry name" value="WHD_RuvB"/>
    <property type="match status" value="1"/>
</dbReference>
<dbReference type="GO" id="GO:0003677">
    <property type="term" value="F:DNA binding"/>
    <property type="evidence" value="ECO:0007669"/>
    <property type="project" value="InterPro"/>
</dbReference>
<dbReference type="GO" id="GO:0006310">
    <property type="term" value="P:DNA recombination"/>
    <property type="evidence" value="ECO:0007669"/>
    <property type="project" value="InterPro"/>
</dbReference>
<dbReference type="EMBL" id="PCSB01000080">
    <property type="protein sequence ID" value="PIP31404.1"/>
    <property type="molecule type" value="Genomic_DNA"/>
</dbReference>
<accession>A0A2G9ZE32</accession>
<organism evidence="2 3">
    <name type="scientific">bacterium (Candidatus Gribaldobacteria) CG23_combo_of_CG06-09_8_20_14_all_37_87_8</name>
    <dbReference type="NCBI Taxonomy" id="2014278"/>
    <lineage>
        <taxon>Bacteria</taxon>
        <taxon>Candidatus Gribaldobacteria</taxon>
    </lineage>
</organism>
<dbReference type="InterPro" id="IPR036390">
    <property type="entry name" value="WH_DNA-bd_sf"/>
</dbReference>
<sequence length="39" mass="4566">MRLGFIERTPRGRVATSLAFQHLKKKIPTILNEKQLFNL</sequence>